<dbReference type="PANTHER" id="PTHR10837:SF8">
    <property type="entry name" value="PROTEIN-ARGININE DEIMINASE"/>
    <property type="match status" value="1"/>
</dbReference>
<dbReference type="RefSeq" id="WP_205122360.1">
    <property type="nucleotide sequence ID" value="NZ_JAFBCM010000001.1"/>
</dbReference>
<evidence type="ECO:0000313" key="3">
    <source>
        <dbReference type="EMBL" id="MFC3759227.1"/>
    </source>
</evidence>
<dbReference type="InterPro" id="IPR013530">
    <property type="entry name" value="PAD_C"/>
</dbReference>
<dbReference type="PANTHER" id="PTHR10837">
    <property type="entry name" value="PEPTIDYLARGININE DEIMINASE"/>
    <property type="match status" value="1"/>
</dbReference>
<protein>
    <submittedName>
        <fullName evidence="3">Protein-arginine deiminase family protein</fullName>
    </submittedName>
</protein>
<feature type="chain" id="PRO_5046045103" evidence="1">
    <location>
        <begin position="35"/>
        <end position="615"/>
    </location>
</feature>
<dbReference type="SUPFAM" id="SSF55909">
    <property type="entry name" value="Pentein"/>
    <property type="match status" value="1"/>
</dbReference>
<feature type="signal peptide" evidence="1">
    <location>
        <begin position="1"/>
        <end position="34"/>
    </location>
</feature>
<evidence type="ECO:0000313" key="4">
    <source>
        <dbReference type="Proteomes" id="UP001595699"/>
    </source>
</evidence>
<dbReference type="InterPro" id="IPR036556">
    <property type="entry name" value="PAD_central_sf"/>
</dbReference>
<accession>A0ABV7Y287</accession>
<gene>
    <name evidence="3" type="ORF">ACFOUW_00115</name>
</gene>
<dbReference type="Gene3D" id="3.75.10.10">
    <property type="entry name" value="L-arginine/glycine Amidinotransferase, Chain A"/>
    <property type="match status" value="1"/>
</dbReference>
<dbReference type="Pfam" id="PF03068">
    <property type="entry name" value="PAD"/>
    <property type="match status" value="1"/>
</dbReference>
<evidence type="ECO:0000256" key="1">
    <source>
        <dbReference type="SAM" id="SignalP"/>
    </source>
</evidence>
<dbReference type="Proteomes" id="UP001595699">
    <property type="component" value="Unassembled WGS sequence"/>
</dbReference>
<name>A0ABV7Y287_9ACTN</name>
<dbReference type="InterPro" id="IPR004303">
    <property type="entry name" value="PAD"/>
</dbReference>
<evidence type="ECO:0000259" key="2">
    <source>
        <dbReference type="Pfam" id="PF03068"/>
    </source>
</evidence>
<feature type="domain" description="Protein-arginine deiminase C-terminal" evidence="2">
    <location>
        <begin position="197"/>
        <end position="612"/>
    </location>
</feature>
<keyword evidence="4" id="KW-1185">Reference proteome</keyword>
<proteinExistence type="predicted"/>
<keyword evidence="1" id="KW-0732">Signal</keyword>
<dbReference type="Gene3D" id="2.60.40.1700">
    <property type="entry name" value="Protein-arginine deiminase, central domain"/>
    <property type="match status" value="1"/>
</dbReference>
<reference evidence="4" key="1">
    <citation type="journal article" date="2019" name="Int. J. Syst. Evol. Microbiol.">
        <title>The Global Catalogue of Microorganisms (GCM) 10K type strain sequencing project: providing services to taxonomists for standard genome sequencing and annotation.</title>
        <authorList>
            <consortium name="The Broad Institute Genomics Platform"/>
            <consortium name="The Broad Institute Genome Sequencing Center for Infectious Disease"/>
            <person name="Wu L."/>
            <person name="Ma J."/>
        </authorList>
    </citation>
    <scope>NUCLEOTIDE SEQUENCE [LARGE SCALE GENOMIC DNA]</scope>
    <source>
        <strain evidence="4">CGMCC 4.7241</strain>
    </source>
</reference>
<dbReference type="SUPFAM" id="SSF110083">
    <property type="entry name" value="Peptidylarginine deiminase Pad4, middle domain"/>
    <property type="match status" value="1"/>
</dbReference>
<comment type="caution">
    <text evidence="3">The sequence shown here is derived from an EMBL/GenBank/DDBJ whole genome shotgun (WGS) entry which is preliminary data.</text>
</comment>
<organism evidence="3 4">
    <name type="scientific">Tenggerimyces flavus</name>
    <dbReference type="NCBI Taxonomy" id="1708749"/>
    <lineage>
        <taxon>Bacteria</taxon>
        <taxon>Bacillati</taxon>
        <taxon>Actinomycetota</taxon>
        <taxon>Actinomycetes</taxon>
        <taxon>Propionibacteriales</taxon>
        <taxon>Nocardioidaceae</taxon>
        <taxon>Tenggerimyces</taxon>
    </lineage>
</organism>
<sequence>MNRTTTRHRKVWLTRGVVSLALIAGVAGVVPAYADTAPDLRADVNRDGFLSPNDENGEATWTKDRGAIFLPNLDDDQRRCKVAPSDLDEPGLAIDRRLAACNDAADSVVNGRRDAADLAPVRIQPLAAGASLSIDRSDKVRVFVKQGGAFHDTDGTFTARQLRFGVELAVEGRDIIRDAEKWDGVVRLTLTGAGGASDTVAMRVAPLLLQNDLQRATTVFAGKPGPGAGWPATAAEAPWQYDEGRPGEWEPFAAGLRSATKAAGVPAPRFVEGTARWWKDVWWQDTYEPAVATMPAVGGPRTMRVAIRSANRWNLAGSDGVVRPTLRPAGRLLFRDLRGPDVAVVQEFTDEDREPMHDLLNMGGNIESLPPYSHAGKSYPQGRIVYGSGVRKPDHAFVGMLAAQGYQKPVVIDTSWLLVGHADETMHVVPARTKHGWTLMVADPRQAVRLLRSAQAAGAGKARLFEGTNVSDQPTVDSLLADAKFLAENELAAKQIDKQIARILAETGLRRSDLVSVPVPFRQLDFAPVFRAVTPGIPNGLSLTPREFAPPDPHGPRVHGRDVFKVATERALGAHGVRVRWVEDAFWAHLNGGEVHCTTNAWRDVGSIARWWAAR</sequence>
<dbReference type="EMBL" id="JBHRZH010000001">
    <property type="protein sequence ID" value="MFC3759227.1"/>
    <property type="molecule type" value="Genomic_DNA"/>
</dbReference>